<evidence type="ECO:0000256" key="2">
    <source>
        <dbReference type="ARBA" id="ARBA00021310"/>
    </source>
</evidence>
<dbReference type="InterPro" id="IPR042242">
    <property type="entry name" value="RecO_C"/>
</dbReference>
<dbReference type="InterPro" id="IPR012340">
    <property type="entry name" value="NA-bd_OB-fold"/>
</dbReference>
<dbReference type="Proteomes" id="UP000305888">
    <property type="component" value="Chromosome"/>
</dbReference>
<keyword evidence="3 7" id="KW-0227">DNA damage</keyword>
<evidence type="ECO:0000256" key="6">
    <source>
        <dbReference type="ARBA" id="ARBA00033409"/>
    </source>
</evidence>
<reference evidence="9 10" key="1">
    <citation type="submission" date="2019-06" db="EMBL/GenBank/DDBJ databases">
        <title>Genome sequence of Rhodobacteraceae bacterium D4M1.</title>
        <authorList>
            <person name="Cao J."/>
        </authorList>
    </citation>
    <scope>NUCLEOTIDE SEQUENCE [LARGE SCALE GENOMIC DNA]</scope>
    <source>
        <strain evidence="9 10">D4M1</strain>
    </source>
</reference>
<dbReference type="Pfam" id="PF02565">
    <property type="entry name" value="RecO_C"/>
    <property type="match status" value="1"/>
</dbReference>
<dbReference type="GO" id="GO:0006310">
    <property type="term" value="P:DNA recombination"/>
    <property type="evidence" value="ECO:0007669"/>
    <property type="project" value="UniProtKB-UniRule"/>
</dbReference>
<dbReference type="Gene3D" id="1.20.1440.120">
    <property type="entry name" value="Recombination protein O, C-terminal domain"/>
    <property type="match status" value="1"/>
</dbReference>
<dbReference type="AlphaFoldDB" id="A0A5B8FZS5"/>
<dbReference type="Pfam" id="PF11967">
    <property type="entry name" value="RecO_N"/>
    <property type="match status" value="1"/>
</dbReference>
<dbReference type="InterPro" id="IPR037278">
    <property type="entry name" value="ARFGAP/RecO"/>
</dbReference>
<accession>A0A5B8FZS5</accession>
<keyword evidence="5 7" id="KW-0234">DNA repair</keyword>
<dbReference type="KEGG" id="ppru:FDP22_10640"/>
<dbReference type="OrthoDB" id="9804792at2"/>
<dbReference type="GO" id="GO:0006302">
    <property type="term" value="P:double-strand break repair"/>
    <property type="evidence" value="ECO:0007669"/>
    <property type="project" value="TreeGrafter"/>
</dbReference>
<keyword evidence="10" id="KW-1185">Reference proteome</keyword>
<comment type="function">
    <text evidence="7">Involved in DNA repair and RecF pathway recombination.</text>
</comment>
<dbReference type="Gene3D" id="2.40.50.140">
    <property type="entry name" value="Nucleic acid-binding proteins"/>
    <property type="match status" value="1"/>
</dbReference>
<evidence type="ECO:0000256" key="3">
    <source>
        <dbReference type="ARBA" id="ARBA00022763"/>
    </source>
</evidence>
<proteinExistence type="inferred from homology"/>
<name>A0A5B8FZS5_9RHOB</name>
<comment type="similarity">
    <text evidence="1 7">Belongs to the RecO family.</text>
</comment>
<evidence type="ECO:0000256" key="4">
    <source>
        <dbReference type="ARBA" id="ARBA00023172"/>
    </source>
</evidence>
<feature type="domain" description="DNA replication/recombination mediator RecO N-terminal" evidence="8">
    <location>
        <begin position="1"/>
        <end position="74"/>
    </location>
</feature>
<dbReference type="NCBIfam" id="TIGR00613">
    <property type="entry name" value="reco"/>
    <property type="match status" value="1"/>
</dbReference>
<dbReference type="PANTHER" id="PTHR33991:SF1">
    <property type="entry name" value="DNA REPAIR PROTEIN RECO"/>
    <property type="match status" value="1"/>
</dbReference>
<dbReference type="EMBL" id="CP040818">
    <property type="protein sequence ID" value="QDL92192.1"/>
    <property type="molecule type" value="Genomic_DNA"/>
</dbReference>
<dbReference type="InterPro" id="IPR022572">
    <property type="entry name" value="DNA_rep/recomb_RecO_N"/>
</dbReference>
<dbReference type="RefSeq" id="WP_138572777.1">
    <property type="nucleotide sequence ID" value="NZ_CP040818.1"/>
</dbReference>
<dbReference type="SUPFAM" id="SSF57863">
    <property type="entry name" value="ArfGap/RecO-like zinc finger"/>
    <property type="match status" value="1"/>
</dbReference>
<keyword evidence="4 7" id="KW-0233">DNA recombination</keyword>
<gene>
    <name evidence="7 9" type="primary">recO</name>
    <name evidence="9" type="ORF">FDP22_10640</name>
</gene>
<dbReference type="HAMAP" id="MF_00201">
    <property type="entry name" value="RecO"/>
    <property type="match status" value="1"/>
</dbReference>
<organism evidence="9 10">
    <name type="scientific">Paroceanicella profunda</name>
    <dbReference type="NCBI Taxonomy" id="2579971"/>
    <lineage>
        <taxon>Bacteria</taxon>
        <taxon>Pseudomonadati</taxon>
        <taxon>Pseudomonadota</taxon>
        <taxon>Alphaproteobacteria</taxon>
        <taxon>Rhodobacterales</taxon>
        <taxon>Paracoccaceae</taxon>
        <taxon>Paroceanicella</taxon>
    </lineage>
</organism>
<evidence type="ECO:0000256" key="5">
    <source>
        <dbReference type="ARBA" id="ARBA00023204"/>
    </source>
</evidence>
<protein>
    <recommendedName>
        <fullName evidence="2 7">DNA repair protein RecO</fullName>
    </recommendedName>
    <alternativeName>
        <fullName evidence="6 7">Recombination protein O</fullName>
    </alternativeName>
</protein>
<evidence type="ECO:0000313" key="10">
    <source>
        <dbReference type="Proteomes" id="UP000305888"/>
    </source>
</evidence>
<evidence type="ECO:0000313" key="9">
    <source>
        <dbReference type="EMBL" id="QDL92192.1"/>
    </source>
</evidence>
<dbReference type="InterPro" id="IPR003717">
    <property type="entry name" value="RecO"/>
</dbReference>
<dbReference type="SUPFAM" id="SSF50249">
    <property type="entry name" value="Nucleic acid-binding proteins"/>
    <property type="match status" value="1"/>
</dbReference>
<evidence type="ECO:0000256" key="7">
    <source>
        <dbReference type="HAMAP-Rule" id="MF_00201"/>
    </source>
</evidence>
<evidence type="ECO:0000259" key="8">
    <source>
        <dbReference type="Pfam" id="PF11967"/>
    </source>
</evidence>
<dbReference type="GO" id="GO:0043590">
    <property type="term" value="C:bacterial nucleoid"/>
    <property type="evidence" value="ECO:0007669"/>
    <property type="project" value="TreeGrafter"/>
</dbReference>
<sequence>MEWQDEGVLIAMRRHGESAAIIEVFTAGHGRHAGLVPGGGGRRMAPVLQTGAQLSVTWRARVEDALGTYRVEPVRARAADLLQNADALAGLTATAALLSWALPEREAHPELYARSLDLFDALAGDDWPVRYAVWELELLAELGFGLDLTACALTGATQGLAYVSPRSGRAVTRSAVEDAAARGEPWVAKLLPLPGFLLEDAKALPQDIARSLALSGHFLDTWLRPALDRPGVPDARARLAARLTRAAAPGQA</sequence>
<evidence type="ECO:0000256" key="1">
    <source>
        <dbReference type="ARBA" id="ARBA00007452"/>
    </source>
</evidence>
<dbReference type="PANTHER" id="PTHR33991">
    <property type="entry name" value="DNA REPAIR PROTEIN RECO"/>
    <property type="match status" value="1"/>
</dbReference>